<evidence type="ECO:0000256" key="1">
    <source>
        <dbReference type="SAM" id="Phobius"/>
    </source>
</evidence>
<dbReference type="Proteomes" id="UP000003340">
    <property type="component" value="Unassembled WGS sequence"/>
</dbReference>
<name>C0EBR8_9FIRM</name>
<comment type="caution">
    <text evidence="2">The sequence shown here is derived from an EMBL/GenBank/DDBJ whole genome shotgun (WGS) entry which is preliminary data.</text>
</comment>
<reference evidence="2 3" key="2">
    <citation type="submission" date="2009-02" db="EMBL/GenBank/DDBJ databases">
        <title>Draft genome sequence of Clostridium methylpentosum (DSM 5476).</title>
        <authorList>
            <person name="Sudarsanam P."/>
            <person name="Ley R."/>
            <person name="Guruge J."/>
            <person name="Turnbaugh P.J."/>
            <person name="Mahowald M."/>
            <person name="Liep D."/>
            <person name="Gordon J."/>
        </authorList>
    </citation>
    <scope>NUCLEOTIDE SEQUENCE [LARGE SCALE GENOMIC DNA]</scope>
    <source>
        <strain evidence="2 3">DSM 5476</strain>
    </source>
</reference>
<organism evidence="2 3">
    <name type="scientific">[Clostridium] methylpentosum DSM 5476</name>
    <dbReference type="NCBI Taxonomy" id="537013"/>
    <lineage>
        <taxon>Bacteria</taxon>
        <taxon>Bacillati</taxon>
        <taxon>Bacillota</taxon>
        <taxon>Clostridia</taxon>
        <taxon>Eubacteriales</taxon>
        <taxon>Oscillospiraceae</taxon>
        <taxon>Oscillospiraceae incertae sedis</taxon>
    </lineage>
</organism>
<keyword evidence="1" id="KW-0472">Membrane</keyword>
<keyword evidence="1" id="KW-0812">Transmembrane</keyword>
<dbReference type="STRING" id="537013.CLOSTMETH_01286"/>
<keyword evidence="1" id="KW-1133">Transmembrane helix</keyword>
<feature type="transmembrane region" description="Helical" evidence="1">
    <location>
        <begin position="29"/>
        <end position="45"/>
    </location>
</feature>
<dbReference type="EMBL" id="ACEC01000045">
    <property type="protein sequence ID" value="EEG30979.1"/>
    <property type="molecule type" value="Genomic_DNA"/>
</dbReference>
<evidence type="ECO:0000313" key="2">
    <source>
        <dbReference type="EMBL" id="EEG30979.1"/>
    </source>
</evidence>
<accession>C0EBR8</accession>
<dbReference type="HOGENOM" id="CLU_2732912_0_0_9"/>
<reference evidence="2 3" key="1">
    <citation type="submission" date="2009-01" db="EMBL/GenBank/DDBJ databases">
        <authorList>
            <person name="Fulton L."/>
            <person name="Clifton S."/>
            <person name="Fulton B."/>
            <person name="Xu J."/>
            <person name="Minx P."/>
            <person name="Pepin K.H."/>
            <person name="Johnson M."/>
            <person name="Bhonagiri V."/>
            <person name="Nash W.E."/>
            <person name="Mardis E.R."/>
            <person name="Wilson R.K."/>
        </authorList>
    </citation>
    <scope>NUCLEOTIDE SEQUENCE [LARGE SCALE GENOMIC DNA]</scope>
    <source>
        <strain evidence="2 3">DSM 5476</strain>
    </source>
</reference>
<keyword evidence="3" id="KW-1185">Reference proteome</keyword>
<sequence length="71" mass="8351">MSVFADSPSPHLSPLKTMYYPKKRCLQEGYFYAFAAFFLFGLCKHERTENTMRYTSKYRLFDTTKAKTCQG</sequence>
<dbReference type="AlphaFoldDB" id="C0EBR8"/>
<gene>
    <name evidence="2" type="ORF">CLOSTMETH_01286</name>
</gene>
<evidence type="ECO:0000313" key="3">
    <source>
        <dbReference type="Proteomes" id="UP000003340"/>
    </source>
</evidence>
<proteinExistence type="predicted"/>
<protein>
    <submittedName>
        <fullName evidence="2">Uncharacterized protein</fullName>
    </submittedName>
</protein>